<protein>
    <submittedName>
        <fullName evidence="2">Uncharacterized protein</fullName>
    </submittedName>
</protein>
<feature type="region of interest" description="Disordered" evidence="1">
    <location>
        <begin position="80"/>
        <end position="136"/>
    </location>
</feature>
<organism evidence="2">
    <name type="scientific">Tanacetum cinerariifolium</name>
    <name type="common">Dalmatian daisy</name>
    <name type="synonym">Chrysanthemum cinerariifolium</name>
    <dbReference type="NCBI Taxonomy" id="118510"/>
    <lineage>
        <taxon>Eukaryota</taxon>
        <taxon>Viridiplantae</taxon>
        <taxon>Streptophyta</taxon>
        <taxon>Embryophyta</taxon>
        <taxon>Tracheophyta</taxon>
        <taxon>Spermatophyta</taxon>
        <taxon>Magnoliopsida</taxon>
        <taxon>eudicotyledons</taxon>
        <taxon>Gunneridae</taxon>
        <taxon>Pentapetalae</taxon>
        <taxon>asterids</taxon>
        <taxon>campanulids</taxon>
        <taxon>Asterales</taxon>
        <taxon>Asteraceae</taxon>
        <taxon>Asteroideae</taxon>
        <taxon>Anthemideae</taxon>
        <taxon>Anthemidinae</taxon>
        <taxon>Tanacetum</taxon>
    </lineage>
</organism>
<feature type="compositionally biased region" description="Basic and acidic residues" evidence="1">
    <location>
        <begin position="94"/>
        <end position="127"/>
    </location>
</feature>
<accession>A0A699HS29</accession>
<reference evidence="2" key="1">
    <citation type="journal article" date="2019" name="Sci. Rep.">
        <title>Draft genome of Tanacetum cinerariifolium, the natural source of mosquito coil.</title>
        <authorList>
            <person name="Yamashiro T."/>
            <person name="Shiraishi A."/>
            <person name="Satake H."/>
            <person name="Nakayama K."/>
        </authorList>
    </citation>
    <scope>NUCLEOTIDE SEQUENCE</scope>
</reference>
<evidence type="ECO:0000313" key="2">
    <source>
        <dbReference type="EMBL" id="GEY67704.1"/>
    </source>
</evidence>
<comment type="caution">
    <text evidence="2">The sequence shown here is derived from an EMBL/GenBank/DDBJ whole genome shotgun (WGS) entry which is preliminary data.</text>
</comment>
<proteinExistence type="predicted"/>
<gene>
    <name evidence="2" type="ORF">Tci_439678</name>
</gene>
<dbReference type="AlphaFoldDB" id="A0A699HS29"/>
<name>A0A699HS29_TANCI</name>
<evidence type="ECO:0000256" key="1">
    <source>
        <dbReference type="SAM" id="MobiDB-lite"/>
    </source>
</evidence>
<dbReference type="EMBL" id="BKCJ010199339">
    <property type="protein sequence ID" value="GEY67704.1"/>
    <property type="molecule type" value="Genomic_DNA"/>
</dbReference>
<sequence>MSRFNLPEEIDKSVQAHFKNILPKDVLDFGKIKLQKVAKQSMSKYSTTPFDQGALNEYDQKDKLFKIMMKYKSYDIHPHHRALLEKEKKKRKQKDSESSKKDKIKLAPQTKTRESVEKNVLDAKDPSQADASAPKQDKSMWFKIVVVKRPESPDSEWHKEPTVDDAPK</sequence>